<dbReference type="Proteomes" id="UP001285263">
    <property type="component" value="Unassembled WGS sequence"/>
</dbReference>
<name>A0ABU5DHU2_9BURK</name>
<accession>A0ABU5DHU2</accession>
<keyword evidence="2" id="KW-1185">Reference proteome</keyword>
<organism evidence="1 2">
    <name type="scientific">Roseateles agri</name>
    <dbReference type="NCBI Taxonomy" id="3098619"/>
    <lineage>
        <taxon>Bacteria</taxon>
        <taxon>Pseudomonadati</taxon>
        <taxon>Pseudomonadota</taxon>
        <taxon>Betaproteobacteria</taxon>
        <taxon>Burkholderiales</taxon>
        <taxon>Sphaerotilaceae</taxon>
        <taxon>Roseateles</taxon>
    </lineage>
</organism>
<comment type="caution">
    <text evidence="1">The sequence shown here is derived from an EMBL/GenBank/DDBJ whole genome shotgun (WGS) entry which is preliminary data.</text>
</comment>
<sequence>MAEGRTLRTGIRTVAVGAALAAVVLGAVAGRQGYMLLKFKLPQLVSGAASVPDFMVERRFERFDDEATLALQRGDCRGDAVQITRLHDGSAIAICGHPGSEGPVRVYTAGSADVLAFKGLLGT</sequence>
<evidence type="ECO:0000313" key="1">
    <source>
        <dbReference type="EMBL" id="MDY0745864.1"/>
    </source>
</evidence>
<evidence type="ECO:0000313" key="2">
    <source>
        <dbReference type="Proteomes" id="UP001285263"/>
    </source>
</evidence>
<dbReference type="EMBL" id="JAXCLA010000004">
    <property type="protein sequence ID" value="MDY0745864.1"/>
    <property type="molecule type" value="Genomic_DNA"/>
</dbReference>
<reference evidence="1 2" key="1">
    <citation type="submission" date="2023-11" db="EMBL/GenBank/DDBJ databases">
        <title>Paucibacter sp. nov., isolated from fresh soil in Korea.</title>
        <authorList>
            <person name="Le N.T.T."/>
        </authorList>
    </citation>
    <scope>NUCLEOTIDE SEQUENCE [LARGE SCALE GENOMIC DNA]</scope>
    <source>
        <strain evidence="1 2">R3-3</strain>
    </source>
</reference>
<protein>
    <submittedName>
        <fullName evidence="1">Uncharacterized protein</fullName>
    </submittedName>
</protein>
<proteinExistence type="predicted"/>
<gene>
    <name evidence="1" type="ORF">SNE35_15190</name>
</gene>
<dbReference type="RefSeq" id="WP_320423755.1">
    <property type="nucleotide sequence ID" value="NZ_JAXCLA010000004.1"/>
</dbReference>